<reference evidence="2 3" key="1">
    <citation type="journal article" date="2016" name="Sci. Rep.">
        <title>The Dendrobium catenatum Lindl. genome sequence provides insights into polysaccharide synthase, floral development and adaptive evolution.</title>
        <authorList>
            <person name="Zhang G.Q."/>
            <person name="Xu Q."/>
            <person name="Bian C."/>
            <person name="Tsai W.C."/>
            <person name="Yeh C.M."/>
            <person name="Liu K.W."/>
            <person name="Yoshida K."/>
            <person name="Zhang L.S."/>
            <person name="Chang S.B."/>
            <person name="Chen F."/>
            <person name="Shi Y."/>
            <person name="Su Y.Y."/>
            <person name="Zhang Y.Q."/>
            <person name="Chen L.J."/>
            <person name="Yin Y."/>
            <person name="Lin M."/>
            <person name="Huang H."/>
            <person name="Deng H."/>
            <person name="Wang Z.W."/>
            <person name="Zhu S.L."/>
            <person name="Zhao X."/>
            <person name="Deng C."/>
            <person name="Niu S.C."/>
            <person name="Huang J."/>
            <person name="Wang M."/>
            <person name="Liu G.H."/>
            <person name="Yang H.J."/>
            <person name="Xiao X.J."/>
            <person name="Hsiao Y.Y."/>
            <person name="Wu W.L."/>
            <person name="Chen Y.Y."/>
            <person name="Mitsuda N."/>
            <person name="Ohme-Takagi M."/>
            <person name="Luo Y.B."/>
            <person name="Van de Peer Y."/>
            <person name="Liu Z.J."/>
        </authorList>
    </citation>
    <scope>NUCLEOTIDE SEQUENCE [LARGE SCALE GENOMIC DNA]</scope>
    <source>
        <tissue evidence="2">The whole plant</tissue>
    </source>
</reference>
<keyword evidence="3" id="KW-1185">Reference proteome</keyword>
<gene>
    <name evidence="2" type="ORF">MA16_Dca009677</name>
</gene>
<dbReference type="Proteomes" id="UP000233837">
    <property type="component" value="Unassembled WGS sequence"/>
</dbReference>
<dbReference type="EMBL" id="KZ503270">
    <property type="protein sequence ID" value="PKU66434.1"/>
    <property type="molecule type" value="Genomic_DNA"/>
</dbReference>
<reference evidence="2 3" key="2">
    <citation type="journal article" date="2017" name="Nature">
        <title>The Apostasia genome and the evolution of orchids.</title>
        <authorList>
            <person name="Zhang G.Q."/>
            <person name="Liu K.W."/>
            <person name="Li Z."/>
            <person name="Lohaus R."/>
            <person name="Hsiao Y.Y."/>
            <person name="Niu S.C."/>
            <person name="Wang J.Y."/>
            <person name="Lin Y.C."/>
            <person name="Xu Q."/>
            <person name="Chen L.J."/>
            <person name="Yoshida K."/>
            <person name="Fujiwara S."/>
            <person name="Wang Z.W."/>
            <person name="Zhang Y.Q."/>
            <person name="Mitsuda N."/>
            <person name="Wang M."/>
            <person name="Liu G.H."/>
            <person name="Pecoraro L."/>
            <person name="Huang H.X."/>
            <person name="Xiao X.J."/>
            <person name="Lin M."/>
            <person name="Wu X.Y."/>
            <person name="Wu W.L."/>
            <person name="Chen Y.Y."/>
            <person name="Chang S.B."/>
            <person name="Sakamoto S."/>
            <person name="Ohme-Takagi M."/>
            <person name="Yagi M."/>
            <person name="Zeng S.J."/>
            <person name="Shen C.Y."/>
            <person name="Yeh C.M."/>
            <person name="Luo Y.B."/>
            <person name="Tsai W.C."/>
            <person name="Van de Peer Y."/>
            <person name="Liu Z.J."/>
        </authorList>
    </citation>
    <scope>NUCLEOTIDE SEQUENCE [LARGE SCALE GENOMIC DNA]</scope>
    <source>
        <tissue evidence="2">The whole plant</tissue>
    </source>
</reference>
<dbReference type="Pfam" id="PF13966">
    <property type="entry name" value="zf-RVT"/>
    <property type="match status" value="1"/>
</dbReference>
<evidence type="ECO:0000259" key="1">
    <source>
        <dbReference type="Pfam" id="PF13966"/>
    </source>
</evidence>
<feature type="domain" description="Reverse transcriptase zinc-binding" evidence="1">
    <location>
        <begin position="58"/>
        <end position="123"/>
    </location>
</feature>
<proteinExistence type="predicted"/>
<dbReference type="AlphaFoldDB" id="A0A2I0VSP6"/>
<evidence type="ECO:0000313" key="3">
    <source>
        <dbReference type="Proteomes" id="UP000233837"/>
    </source>
</evidence>
<name>A0A2I0VSP6_9ASPA</name>
<sequence>MNATVADFIIGNVWSLPISSDVANDIQAIPISDSTAFCLTLGDSNEGSFSQFVMEFYKDCPPCVWADFLWHKGCASHFFVFAWLGIMGGLKTADMILKRNVLVASICYLCHSKNESIPHLFFE</sequence>
<evidence type="ECO:0000313" key="2">
    <source>
        <dbReference type="EMBL" id="PKU66434.1"/>
    </source>
</evidence>
<organism evidence="2 3">
    <name type="scientific">Dendrobium catenatum</name>
    <dbReference type="NCBI Taxonomy" id="906689"/>
    <lineage>
        <taxon>Eukaryota</taxon>
        <taxon>Viridiplantae</taxon>
        <taxon>Streptophyta</taxon>
        <taxon>Embryophyta</taxon>
        <taxon>Tracheophyta</taxon>
        <taxon>Spermatophyta</taxon>
        <taxon>Magnoliopsida</taxon>
        <taxon>Liliopsida</taxon>
        <taxon>Asparagales</taxon>
        <taxon>Orchidaceae</taxon>
        <taxon>Epidendroideae</taxon>
        <taxon>Malaxideae</taxon>
        <taxon>Dendrobiinae</taxon>
        <taxon>Dendrobium</taxon>
    </lineage>
</organism>
<protein>
    <recommendedName>
        <fullName evidence="1">Reverse transcriptase zinc-binding domain-containing protein</fullName>
    </recommendedName>
</protein>
<dbReference type="InterPro" id="IPR026960">
    <property type="entry name" value="RVT-Znf"/>
</dbReference>
<accession>A0A2I0VSP6</accession>